<dbReference type="SFLD" id="SFLDS00003">
    <property type="entry name" value="Haloacid_Dehalogenase"/>
    <property type="match status" value="1"/>
</dbReference>
<dbReference type="InterPro" id="IPR006439">
    <property type="entry name" value="HAD-SF_hydro_IA"/>
</dbReference>
<dbReference type="InterPro" id="IPR050155">
    <property type="entry name" value="HAD-like_hydrolase_sf"/>
</dbReference>
<name>A0ABW1BYC5_9ACTN</name>
<protein>
    <submittedName>
        <fullName evidence="1">HAD family hydrolase</fullName>
        <ecNumber evidence="1">3.-.-.-</ecNumber>
    </submittedName>
</protein>
<evidence type="ECO:0000313" key="1">
    <source>
        <dbReference type="EMBL" id="MFC5818311.1"/>
    </source>
</evidence>
<gene>
    <name evidence="1" type="ORF">ACFPUY_24670</name>
</gene>
<accession>A0ABW1BYC5</accession>
<sequence length="222" mass="23261">MTPAQVLREADAVLLDFDGPVCSIFAGLPASVVASRLKELLIREGVRLPKDVEALDDPLKVLRRTADIAPELVDKVETALMANEVEAATCAEITPGVREFLAACAVAGKPVAIVSNNSEPAIETFLALADLGEWVTAVSGRPIGEPEQMKPHPQSTLRACKALGVEPAQAVLIGDSGFDMHAAHNAGTRSIAYANDPGKAESLTQAGADAVTDNMAELADQR</sequence>
<dbReference type="NCBIfam" id="TIGR01509">
    <property type="entry name" value="HAD-SF-IA-v3"/>
    <property type="match status" value="1"/>
</dbReference>
<keyword evidence="1" id="KW-0378">Hydrolase</keyword>
<dbReference type="Pfam" id="PF00702">
    <property type="entry name" value="Hydrolase"/>
    <property type="match status" value="1"/>
</dbReference>
<organism evidence="1 2">
    <name type="scientific">Nonomuraea harbinensis</name>
    <dbReference type="NCBI Taxonomy" id="1286938"/>
    <lineage>
        <taxon>Bacteria</taxon>
        <taxon>Bacillati</taxon>
        <taxon>Actinomycetota</taxon>
        <taxon>Actinomycetes</taxon>
        <taxon>Streptosporangiales</taxon>
        <taxon>Streptosporangiaceae</taxon>
        <taxon>Nonomuraea</taxon>
    </lineage>
</organism>
<evidence type="ECO:0000313" key="2">
    <source>
        <dbReference type="Proteomes" id="UP001596096"/>
    </source>
</evidence>
<dbReference type="RefSeq" id="WP_219547101.1">
    <property type="nucleotide sequence ID" value="NZ_JAHKRN010000030.1"/>
</dbReference>
<dbReference type="NCBIfam" id="TIGR01549">
    <property type="entry name" value="HAD-SF-IA-v1"/>
    <property type="match status" value="1"/>
</dbReference>
<dbReference type="SFLD" id="SFLDG01129">
    <property type="entry name" value="C1.5:_HAD__Beta-PGM__Phosphata"/>
    <property type="match status" value="1"/>
</dbReference>
<keyword evidence="2" id="KW-1185">Reference proteome</keyword>
<comment type="caution">
    <text evidence="1">The sequence shown here is derived from an EMBL/GenBank/DDBJ whole genome shotgun (WGS) entry which is preliminary data.</text>
</comment>
<reference evidence="2" key="1">
    <citation type="journal article" date="2019" name="Int. J. Syst. Evol. Microbiol.">
        <title>The Global Catalogue of Microorganisms (GCM) 10K type strain sequencing project: providing services to taxonomists for standard genome sequencing and annotation.</title>
        <authorList>
            <consortium name="The Broad Institute Genomics Platform"/>
            <consortium name="The Broad Institute Genome Sequencing Center for Infectious Disease"/>
            <person name="Wu L."/>
            <person name="Ma J."/>
        </authorList>
    </citation>
    <scope>NUCLEOTIDE SEQUENCE [LARGE SCALE GENOMIC DNA]</scope>
    <source>
        <strain evidence="2">CGMCC 4.7106</strain>
    </source>
</reference>
<dbReference type="PANTHER" id="PTHR43434:SF1">
    <property type="entry name" value="PHOSPHOGLYCOLATE PHOSPHATASE"/>
    <property type="match status" value="1"/>
</dbReference>
<dbReference type="PANTHER" id="PTHR43434">
    <property type="entry name" value="PHOSPHOGLYCOLATE PHOSPHATASE"/>
    <property type="match status" value="1"/>
</dbReference>
<dbReference type="Proteomes" id="UP001596096">
    <property type="component" value="Unassembled WGS sequence"/>
</dbReference>
<proteinExistence type="predicted"/>
<dbReference type="GO" id="GO:0016787">
    <property type="term" value="F:hydrolase activity"/>
    <property type="evidence" value="ECO:0007669"/>
    <property type="project" value="UniProtKB-KW"/>
</dbReference>
<dbReference type="EMBL" id="JBHSNW010000013">
    <property type="protein sequence ID" value="MFC5818311.1"/>
    <property type="molecule type" value="Genomic_DNA"/>
</dbReference>
<dbReference type="EC" id="3.-.-.-" evidence="1"/>